<dbReference type="SUPFAM" id="SSF49313">
    <property type="entry name" value="Cadherin-like"/>
    <property type="match status" value="1"/>
</dbReference>
<feature type="compositionally biased region" description="Polar residues" evidence="1">
    <location>
        <begin position="125"/>
        <end position="134"/>
    </location>
</feature>
<sequence>MSIDQNRPAVASLPMVFDVDDVSPVPSSEVPDLMLAQNPSHSLSHSLSEPLPPFSNLPNGSVPTVHVPLSNLTSSAFMDSPTPLDPVAFSSTASSSATFIPDFNPSFSVTSPVENGMAVKLPTSRHASSLSPPMNHSVPPSALHGPVSSYSACSSSLQSALESSVPSPGQHSPSLTLPVNIAMPVPSALVVPPAAAAETISLSSDERALNIGRDILDQVVQSASTAADLCRSEVNGRADAGKIVDIVDDLRSKLAYVSDVISGFKEMSVVDHPMYTQSNPVTDYPTPLPPVFESPETYAVNHSSVNHPTSLNNHPYVVDSTLDLTRKRCGTDTDAERRVKFKIEPQDDPSPPSSSNVYPSVNDISHIHALQSPPPSRPATPPSGHHFVFNPVKPTSKYPSIANGTVQSVDNTPAPKFPPLRSVWSESVVPTRHSHSMSTGSISARPVADTSLPPTAISQPVIPGRMNRSGSIGGAFVHPFTFAYGQAAPPQWQSSSASHPPAPASSRTSPDAGGIGDHYEDGGGDDDDDEDSPRSGYHSQSTPSSDVPQEYRSEVDRIFFEYLNKTCSNLDATDSKGESIHQTLMAKKMQRLDESPDFRPFKFRIQAFTNAFLEELAKQGYPEEKIPMKKIRNYLWRHSFIQRYNEDGRKAKSKGNHIWNVEAKKSGDGKWQFRPFHRKLAGPFPGVAYCGLRWHWKPRVWDPQASWQNIPVFYSSPSLPSWLSWKGDELSGTPMPDSQSCDITVIAKFMLDGQESQLSNTFHINVAPRSAMDPAWTNRSSATTTAVDLPRRASDPMLNRLATRMPSQSSNNVSENAPARVVEVLQNVAARVAEKTEVSLANFSAVGNLNHLAKQRHAVEQSLVAYDLALTGPTAPETHRLAVAAQAVVAEAAQHALAPRAAAAGVTPTALLAIQVASIGEMSDLTQEALAAAVTMQGSGSNDLDVIQTTSNILAAHKTPLRSPSYAPPPSAPVSTFV</sequence>
<reference evidence="2" key="2">
    <citation type="journal article" date="2023" name="Proc. Natl. Acad. Sci. U.S.A.">
        <title>A global phylogenomic analysis of the shiitake genus Lentinula.</title>
        <authorList>
            <person name="Sierra-Patev S."/>
            <person name="Min B."/>
            <person name="Naranjo-Ortiz M."/>
            <person name="Looney B."/>
            <person name="Konkel Z."/>
            <person name="Slot J.C."/>
            <person name="Sakamoto Y."/>
            <person name="Steenwyk J.L."/>
            <person name="Rokas A."/>
            <person name="Carro J."/>
            <person name="Camarero S."/>
            <person name="Ferreira P."/>
            <person name="Molpeceres G."/>
            <person name="Ruiz-Duenas F.J."/>
            <person name="Serrano A."/>
            <person name="Henrissat B."/>
            <person name="Drula E."/>
            <person name="Hughes K.W."/>
            <person name="Mata J.L."/>
            <person name="Ishikawa N.K."/>
            <person name="Vargas-Isla R."/>
            <person name="Ushijima S."/>
            <person name="Smith C.A."/>
            <person name="Donoghue J."/>
            <person name="Ahrendt S."/>
            <person name="Andreopoulos W."/>
            <person name="He G."/>
            <person name="LaButti K."/>
            <person name="Lipzen A."/>
            <person name="Ng V."/>
            <person name="Riley R."/>
            <person name="Sandor L."/>
            <person name="Barry K."/>
            <person name="Martinez A.T."/>
            <person name="Xiao Y."/>
            <person name="Gibbons J.G."/>
            <person name="Terashima K."/>
            <person name="Grigoriev I.V."/>
            <person name="Hibbett D."/>
        </authorList>
    </citation>
    <scope>NUCLEOTIDE SEQUENCE</scope>
    <source>
        <strain evidence="2">Sp2 HRB7682 ss15</strain>
    </source>
</reference>
<feature type="compositionally biased region" description="Low complexity" evidence="1">
    <location>
        <begin position="488"/>
        <end position="512"/>
    </location>
</feature>
<feature type="compositionally biased region" description="Pro residues" evidence="1">
    <location>
        <begin position="372"/>
        <end position="381"/>
    </location>
</feature>
<reference evidence="2" key="1">
    <citation type="submission" date="2022-08" db="EMBL/GenBank/DDBJ databases">
        <authorList>
            <consortium name="DOE Joint Genome Institute"/>
            <person name="Min B."/>
            <person name="Riley R."/>
            <person name="Sierra-Patev S."/>
            <person name="Naranjo-Ortiz M."/>
            <person name="Looney B."/>
            <person name="Konkel Z."/>
            <person name="Slot J.C."/>
            <person name="Sakamoto Y."/>
            <person name="Steenwyk J.L."/>
            <person name="Rokas A."/>
            <person name="Carro J."/>
            <person name="Camarero S."/>
            <person name="Ferreira P."/>
            <person name="Molpeceres G."/>
            <person name="Ruiz-Duenas F.J."/>
            <person name="Serrano A."/>
            <person name="Henrissat B."/>
            <person name="Drula E."/>
            <person name="Hughes K.W."/>
            <person name="Mata J.L."/>
            <person name="Ishikawa N.K."/>
            <person name="Vargas-Isla R."/>
            <person name="Ushijima S."/>
            <person name="Smith C.A."/>
            <person name="Ahrendt S."/>
            <person name="Andreopoulos W."/>
            <person name="He G."/>
            <person name="Labutti K."/>
            <person name="Lipzen A."/>
            <person name="Ng V."/>
            <person name="Sandor L."/>
            <person name="Barry K."/>
            <person name="Martinez A.T."/>
            <person name="Xiao Y."/>
            <person name="Gibbons J.G."/>
            <person name="Terashima K."/>
            <person name="Hibbett D.S."/>
            <person name="Grigoriev I.V."/>
        </authorList>
    </citation>
    <scope>NUCLEOTIDE SEQUENCE</scope>
    <source>
        <strain evidence="2">Sp2 HRB7682 ss15</strain>
    </source>
</reference>
<organism evidence="2 3">
    <name type="scientific">Lentinula lateritia</name>
    <dbReference type="NCBI Taxonomy" id="40482"/>
    <lineage>
        <taxon>Eukaryota</taxon>
        <taxon>Fungi</taxon>
        <taxon>Dikarya</taxon>
        <taxon>Basidiomycota</taxon>
        <taxon>Agaricomycotina</taxon>
        <taxon>Agaricomycetes</taxon>
        <taxon>Agaricomycetidae</taxon>
        <taxon>Agaricales</taxon>
        <taxon>Marasmiineae</taxon>
        <taxon>Omphalotaceae</taxon>
        <taxon>Lentinula</taxon>
    </lineage>
</organism>
<evidence type="ECO:0000256" key="1">
    <source>
        <dbReference type="SAM" id="MobiDB-lite"/>
    </source>
</evidence>
<dbReference type="Proteomes" id="UP001150238">
    <property type="component" value="Unassembled WGS sequence"/>
</dbReference>
<gene>
    <name evidence="2" type="ORF">C8J55DRAFT_562249</name>
</gene>
<feature type="region of interest" description="Disordered" evidence="1">
    <location>
        <begin position="434"/>
        <end position="462"/>
    </location>
</feature>
<dbReference type="InterPro" id="IPR015919">
    <property type="entry name" value="Cadherin-like_sf"/>
</dbReference>
<comment type="caution">
    <text evidence="2">The sequence shown here is derived from an EMBL/GenBank/DDBJ whole genome shotgun (WGS) entry which is preliminary data.</text>
</comment>
<dbReference type="AlphaFoldDB" id="A0A9W9A8H0"/>
<dbReference type="EMBL" id="JANVFS010000022">
    <property type="protein sequence ID" value="KAJ4475269.1"/>
    <property type="molecule type" value="Genomic_DNA"/>
</dbReference>
<feature type="region of interest" description="Disordered" evidence="1">
    <location>
        <begin position="124"/>
        <end position="145"/>
    </location>
</feature>
<feature type="region of interest" description="Disordered" evidence="1">
    <location>
        <begin position="488"/>
        <end position="550"/>
    </location>
</feature>
<feature type="region of interest" description="Disordered" evidence="1">
    <location>
        <begin position="367"/>
        <end position="391"/>
    </location>
</feature>
<proteinExistence type="predicted"/>
<protein>
    <submittedName>
        <fullName evidence="2">Uncharacterized protein</fullName>
    </submittedName>
</protein>
<evidence type="ECO:0000313" key="2">
    <source>
        <dbReference type="EMBL" id="KAJ4475269.1"/>
    </source>
</evidence>
<feature type="compositionally biased region" description="Acidic residues" evidence="1">
    <location>
        <begin position="522"/>
        <end position="531"/>
    </location>
</feature>
<dbReference type="GO" id="GO:0016020">
    <property type="term" value="C:membrane"/>
    <property type="evidence" value="ECO:0007669"/>
    <property type="project" value="InterPro"/>
</dbReference>
<name>A0A9W9A8H0_9AGAR</name>
<feature type="compositionally biased region" description="Polar residues" evidence="1">
    <location>
        <begin position="537"/>
        <end position="547"/>
    </location>
</feature>
<accession>A0A9W9A8H0</accession>
<dbReference type="GO" id="GO:0005509">
    <property type="term" value="F:calcium ion binding"/>
    <property type="evidence" value="ECO:0007669"/>
    <property type="project" value="InterPro"/>
</dbReference>
<evidence type="ECO:0000313" key="3">
    <source>
        <dbReference type="Proteomes" id="UP001150238"/>
    </source>
</evidence>